<dbReference type="Proteomes" id="UP001597318">
    <property type="component" value="Unassembled WGS sequence"/>
</dbReference>
<accession>A0ABW5C669</accession>
<keyword evidence="2" id="KW-1185">Reference proteome</keyword>
<proteinExistence type="predicted"/>
<dbReference type="RefSeq" id="WP_379053434.1">
    <property type="nucleotide sequence ID" value="NZ_CP095551.1"/>
</dbReference>
<comment type="caution">
    <text evidence="1">The sequence shown here is derived from an EMBL/GenBank/DDBJ whole genome shotgun (WGS) entry which is preliminary data.</text>
</comment>
<evidence type="ECO:0000313" key="2">
    <source>
        <dbReference type="Proteomes" id="UP001597318"/>
    </source>
</evidence>
<evidence type="ECO:0000313" key="1">
    <source>
        <dbReference type="EMBL" id="MFD2216450.1"/>
    </source>
</evidence>
<reference evidence="2" key="1">
    <citation type="journal article" date="2019" name="Int. J. Syst. Evol. Microbiol.">
        <title>The Global Catalogue of Microorganisms (GCM) 10K type strain sequencing project: providing services to taxonomists for standard genome sequencing and annotation.</title>
        <authorList>
            <consortium name="The Broad Institute Genomics Platform"/>
            <consortium name="The Broad Institute Genome Sequencing Center for Infectious Disease"/>
            <person name="Wu L."/>
            <person name="Ma J."/>
        </authorList>
    </citation>
    <scope>NUCLEOTIDE SEQUENCE [LARGE SCALE GENOMIC DNA]</scope>
    <source>
        <strain evidence="2">CGMCC 1.15474</strain>
    </source>
</reference>
<dbReference type="EMBL" id="JBHUIK010000007">
    <property type="protein sequence ID" value="MFD2216450.1"/>
    <property type="molecule type" value="Genomic_DNA"/>
</dbReference>
<gene>
    <name evidence="1" type="ORF">ACFSKK_22500</name>
</gene>
<protein>
    <submittedName>
        <fullName evidence="1">Uncharacterized protein</fullName>
    </submittedName>
</protein>
<name>A0ABW5C669_9BACI</name>
<sequence>MEPSKLDLCSHGEIYIRVKDHIITKDGLGEEWGIIESALALLRTVYKDYECDPENGEGLILHGCGAMLMMGCPISIHWSVKHLNDQVILSNFIKIKSTSLETGIKRFPVDKIVLSNQLYNEQIVSFALKAKSFFNQSKKQISDEYDQEMYLKFWEEYDSLLNNLLQ</sequence>
<organism evidence="1 2">
    <name type="scientific">Metabacillus endolithicus</name>
    <dbReference type="NCBI Taxonomy" id="1535204"/>
    <lineage>
        <taxon>Bacteria</taxon>
        <taxon>Bacillati</taxon>
        <taxon>Bacillota</taxon>
        <taxon>Bacilli</taxon>
        <taxon>Bacillales</taxon>
        <taxon>Bacillaceae</taxon>
        <taxon>Metabacillus</taxon>
    </lineage>
</organism>